<proteinExistence type="predicted"/>
<protein>
    <recommendedName>
        <fullName evidence="8">UbiA prenyltransferase</fullName>
    </recommendedName>
</protein>
<reference evidence="7" key="1">
    <citation type="submission" date="2024-06" db="EMBL/GenBank/DDBJ databases">
        <title>Multi-omics analyses provide insights into the biosynthesis of the anticancer antibiotic pleurotin in Hohenbuehelia grisea.</title>
        <authorList>
            <person name="Weaver J.A."/>
            <person name="Alberti F."/>
        </authorList>
    </citation>
    <scope>NUCLEOTIDE SEQUENCE [LARGE SCALE GENOMIC DNA]</scope>
    <source>
        <strain evidence="7">T-177</strain>
    </source>
</reference>
<evidence type="ECO:0000313" key="6">
    <source>
        <dbReference type="EMBL" id="KAL0947604.1"/>
    </source>
</evidence>
<evidence type="ECO:0000256" key="3">
    <source>
        <dbReference type="ARBA" id="ARBA00022989"/>
    </source>
</evidence>
<feature type="transmembrane region" description="Helical" evidence="5">
    <location>
        <begin position="56"/>
        <end position="76"/>
    </location>
</feature>
<dbReference type="InterPro" id="IPR050475">
    <property type="entry name" value="Prenyltransferase_related"/>
</dbReference>
<keyword evidence="2 5" id="KW-0812">Transmembrane</keyword>
<dbReference type="PANTHER" id="PTHR42723">
    <property type="entry name" value="CHLOROPHYLL SYNTHASE"/>
    <property type="match status" value="1"/>
</dbReference>
<feature type="transmembrane region" description="Helical" evidence="5">
    <location>
        <begin position="128"/>
        <end position="148"/>
    </location>
</feature>
<dbReference type="Proteomes" id="UP001556367">
    <property type="component" value="Unassembled WGS sequence"/>
</dbReference>
<keyword evidence="4 5" id="KW-0472">Membrane</keyword>
<keyword evidence="7" id="KW-1185">Reference proteome</keyword>
<feature type="transmembrane region" description="Helical" evidence="5">
    <location>
        <begin position="96"/>
        <end position="116"/>
    </location>
</feature>
<dbReference type="Gene3D" id="1.10.357.140">
    <property type="entry name" value="UbiA prenyltransferase"/>
    <property type="match status" value="1"/>
</dbReference>
<evidence type="ECO:0000256" key="4">
    <source>
        <dbReference type="ARBA" id="ARBA00023136"/>
    </source>
</evidence>
<sequence length="316" mass="34935">MASLVHQFTRVVRDEITLFFAFSWRDWSATLIPASIFAIGAMRGADDTPRHLATKYLFLVAWMTGYIYFFNLLNQVTGFEEDRINKPDRPIPSGRVTLTGAKARLIIVASAFVLLGLSRQALLLPETFTWIVITTFLTCTKAGGHWFGKNCISMTLGTWAMLSAAWRAITPATAAFQGYIVAICTWVCMLTHIQDLRDVKGDAAVGRQTLPLVFGDGVARTIIAFLIPPSLGVLWWGGILQHAPCTLIAAHGLLGYRVLKLRGPTADHQTFMLCTYIFCLYLAAIAGEGLDYRQVLAVAVAEYRASDSLLRHSRMA</sequence>
<gene>
    <name evidence="6" type="ORF">HGRIS_013693</name>
</gene>
<comment type="subcellular location">
    <subcellularLocation>
        <location evidence="1">Membrane</location>
        <topology evidence="1">Multi-pass membrane protein</topology>
    </subcellularLocation>
</comment>
<dbReference type="InterPro" id="IPR044878">
    <property type="entry name" value="UbiA_sf"/>
</dbReference>
<dbReference type="PANTHER" id="PTHR42723:SF1">
    <property type="entry name" value="CHLOROPHYLL SYNTHASE, CHLOROPLASTIC"/>
    <property type="match status" value="1"/>
</dbReference>
<evidence type="ECO:0000313" key="7">
    <source>
        <dbReference type="Proteomes" id="UP001556367"/>
    </source>
</evidence>
<feature type="transmembrane region" description="Helical" evidence="5">
    <location>
        <begin position="270"/>
        <end position="287"/>
    </location>
</feature>
<accession>A0ABR3IWI3</accession>
<dbReference type="Gene3D" id="1.20.120.1780">
    <property type="entry name" value="UbiA prenyltransferase"/>
    <property type="match status" value="1"/>
</dbReference>
<dbReference type="InterPro" id="IPR000537">
    <property type="entry name" value="UbiA_prenyltransferase"/>
</dbReference>
<dbReference type="EMBL" id="JASNQZ010000015">
    <property type="protein sequence ID" value="KAL0947604.1"/>
    <property type="molecule type" value="Genomic_DNA"/>
</dbReference>
<name>A0ABR3IWI3_9AGAR</name>
<evidence type="ECO:0000256" key="5">
    <source>
        <dbReference type="SAM" id="Phobius"/>
    </source>
</evidence>
<evidence type="ECO:0000256" key="1">
    <source>
        <dbReference type="ARBA" id="ARBA00004141"/>
    </source>
</evidence>
<organism evidence="6 7">
    <name type="scientific">Hohenbuehelia grisea</name>
    <dbReference type="NCBI Taxonomy" id="104357"/>
    <lineage>
        <taxon>Eukaryota</taxon>
        <taxon>Fungi</taxon>
        <taxon>Dikarya</taxon>
        <taxon>Basidiomycota</taxon>
        <taxon>Agaricomycotina</taxon>
        <taxon>Agaricomycetes</taxon>
        <taxon>Agaricomycetidae</taxon>
        <taxon>Agaricales</taxon>
        <taxon>Pleurotineae</taxon>
        <taxon>Pleurotaceae</taxon>
        <taxon>Hohenbuehelia</taxon>
    </lineage>
</organism>
<keyword evidence="3 5" id="KW-1133">Transmembrane helix</keyword>
<feature type="transmembrane region" description="Helical" evidence="5">
    <location>
        <begin position="168"/>
        <end position="188"/>
    </location>
</feature>
<dbReference type="CDD" id="cd13965">
    <property type="entry name" value="PT_UbiA_3"/>
    <property type="match status" value="1"/>
</dbReference>
<evidence type="ECO:0000256" key="2">
    <source>
        <dbReference type="ARBA" id="ARBA00022692"/>
    </source>
</evidence>
<evidence type="ECO:0008006" key="8">
    <source>
        <dbReference type="Google" id="ProtNLM"/>
    </source>
</evidence>
<dbReference type="Pfam" id="PF01040">
    <property type="entry name" value="UbiA"/>
    <property type="match status" value="1"/>
</dbReference>
<comment type="caution">
    <text evidence="6">The sequence shown here is derived from an EMBL/GenBank/DDBJ whole genome shotgun (WGS) entry which is preliminary data.</text>
</comment>